<evidence type="ECO:0000313" key="2">
    <source>
        <dbReference type="Proteomes" id="UP000298615"/>
    </source>
</evidence>
<keyword evidence="2" id="KW-1185">Reference proteome</keyword>
<sequence>MRKSLEQVYLMIQFNKLESIDVIESHIKDWFWMGKIISAGEPLTYQELVDDHTINYSETAFLHKIVSWSEEAETHLIAKNTHLSCECYVENGYLAQTILMPFERFHDVKRIVEDYLDQKMQEQGLYAYIRDYQEYLSHNLFYLDERKQYLVHDLPNLRQMKNDQSEIVIDCSQLSGYDLMFEKLCLTSCWKMWFSSNYYHLIPKQAFLDVQQVDRIDVLDNEVVRIMLFDSPNNWQLPANLSFQRLFRKQLGFDQIEWINGVGVLEDPYAEFIKAQHMIQMIQYQNENMQPVAKTQATHFISRLFNYSEHVYLEARRSGQLNYQAYFPFETIDTKESLAYWLLNTEYCLDNGVEALTYYIDYYLRALRKLSKQDNRPTLLRFYLPEKAFNQLSEDQLINALLDKQYLVYPAIDKNHYLVVKYGQTISVRFDQANYLRSDAKNWRQPEEKLDDETKERFEDKIKDYFMRNRIKKED</sequence>
<dbReference type="RefSeq" id="WP_136952840.1">
    <property type="nucleotide sequence ID" value="NZ_CP039712.1"/>
</dbReference>
<name>A0A4D7CT71_9ENTE</name>
<protein>
    <submittedName>
        <fullName evidence="1">Uncharacterized protein</fullName>
    </submittedName>
</protein>
<evidence type="ECO:0000313" key="1">
    <source>
        <dbReference type="EMBL" id="QCI86002.1"/>
    </source>
</evidence>
<organism evidence="1 2">
    <name type="scientific">Vagococcus zengguangii</name>
    <dbReference type="NCBI Taxonomy" id="2571750"/>
    <lineage>
        <taxon>Bacteria</taxon>
        <taxon>Bacillati</taxon>
        <taxon>Bacillota</taxon>
        <taxon>Bacilli</taxon>
        <taxon>Lactobacillales</taxon>
        <taxon>Enterococcaceae</taxon>
        <taxon>Vagococcus</taxon>
    </lineage>
</organism>
<dbReference type="AlphaFoldDB" id="A0A4D7CT71"/>
<gene>
    <name evidence="1" type="ORF">FA707_03055</name>
</gene>
<accession>A0A4D7CT71</accession>
<proteinExistence type="predicted"/>
<reference evidence="1 2" key="1">
    <citation type="submission" date="2019-04" db="EMBL/GenBank/DDBJ databases">
        <title>Vagococcus sp. nov., isolated from faeces of yaks (Bos grunniens).</title>
        <authorList>
            <person name="Ge Y."/>
        </authorList>
    </citation>
    <scope>NUCLEOTIDE SEQUENCE [LARGE SCALE GENOMIC DNA]</scope>
    <source>
        <strain evidence="1 2">MN-17</strain>
    </source>
</reference>
<dbReference type="EMBL" id="CP039712">
    <property type="protein sequence ID" value="QCI86002.1"/>
    <property type="molecule type" value="Genomic_DNA"/>
</dbReference>
<dbReference type="Proteomes" id="UP000298615">
    <property type="component" value="Chromosome"/>
</dbReference>
<dbReference type="KEGG" id="vao:FA707_03055"/>